<evidence type="ECO:0000256" key="1">
    <source>
        <dbReference type="SAM" id="MobiDB-lite"/>
    </source>
</evidence>
<keyword evidence="3" id="KW-1185">Reference proteome</keyword>
<proteinExistence type="predicted"/>
<organism evidence="2 3">
    <name type="scientific">Petrolisthes manimaculis</name>
    <dbReference type="NCBI Taxonomy" id="1843537"/>
    <lineage>
        <taxon>Eukaryota</taxon>
        <taxon>Metazoa</taxon>
        <taxon>Ecdysozoa</taxon>
        <taxon>Arthropoda</taxon>
        <taxon>Crustacea</taxon>
        <taxon>Multicrustacea</taxon>
        <taxon>Malacostraca</taxon>
        <taxon>Eumalacostraca</taxon>
        <taxon>Eucarida</taxon>
        <taxon>Decapoda</taxon>
        <taxon>Pleocyemata</taxon>
        <taxon>Anomura</taxon>
        <taxon>Galatheoidea</taxon>
        <taxon>Porcellanidae</taxon>
        <taxon>Petrolisthes</taxon>
    </lineage>
</organism>
<feature type="compositionally biased region" description="Low complexity" evidence="1">
    <location>
        <begin position="1"/>
        <end position="14"/>
    </location>
</feature>
<accession>A0AAE1TT05</accession>
<gene>
    <name evidence="2" type="ORF">Pmani_030295</name>
</gene>
<dbReference type="EMBL" id="JAWZYT010003676">
    <property type="protein sequence ID" value="KAK4297273.1"/>
    <property type="molecule type" value="Genomic_DNA"/>
</dbReference>
<sequence>MPDLTSTTTTTTNKPTPPAVEKQRHRVTSVESKSRQVTSAIKIPKVLKSLHRKPDRLHHNHQKREVCCPECREVTSVPSGGLTQNFYLVSLLETKAARLRRHPSSRLRMWCGTCDSVAMEGCSSHSLTHLTSVLATETSTFSSTSARLSTLLQRRAGEQGEAAKGLREAVVVLDAASKSLRGQLETKLEMSTLAHVTAVSLLTEVRYGGEKEEGEKEGQGGMEGR</sequence>
<comment type="caution">
    <text evidence="2">The sequence shown here is derived from an EMBL/GenBank/DDBJ whole genome shotgun (WGS) entry which is preliminary data.</text>
</comment>
<name>A0AAE1TT05_9EUCA</name>
<protein>
    <submittedName>
        <fullName evidence="2">Uncharacterized protein</fullName>
    </submittedName>
</protein>
<dbReference type="AlphaFoldDB" id="A0AAE1TT05"/>
<evidence type="ECO:0000313" key="2">
    <source>
        <dbReference type="EMBL" id="KAK4297273.1"/>
    </source>
</evidence>
<dbReference type="Proteomes" id="UP001292094">
    <property type="component" value="Unassembled WGS sequence"/>
</dbReference>
<feature type="region of interest" description="Disordered" evidence="1">
    <location>
        <begin position="1"/>
        <end position="35"/>
    </location>
</feature>
<evidence type="ECO:0000313" key="3">
    <source>
        <dbReference type="Proteomes" id="UP001292094"/>
    </source>
</evidence>
<reference evidence="2" key="1">
    <citation type="submission" date="2023-11" db="EMBL/GenBank/DDBJ databases">
        <title>Genome assemblies of two species of porcelain crab, Petrolisthes cinctipes and Petrolisthes manimaculis (Anomura: Porcellanidae).</title>
        <authorList>
            <person name="Angst P."/>
        </authorList>
    </citation>
    <scope>NUCLEOTIDE SEQUENCE</scope>
    <source>
        <strain evidence="2">PB745_02</strain>
        <tissue evidence="2">Gill</tissue>
    </source>
</reference>